<evidence type="ECO:0000256" key="5">
    <source>
        <dbReference type="SAM" id="Coils"/>
    </source>
</evidence>
<comment type="similarity">
    <text evidence="1">Belongs to the LysR transcriptional regulatory family.</text>
</comment>
<gene>
    <name evidence="7" type="ORF">H0A68_01650</name>
</gene>
<evidence type="ECO:0000256" key="3">
    <source>
        <dbReference type="ARBA" id="ARBA00023125"/>
    </source>
</evidence>
<dbReference type="EMBL" id="JACCEW010000001">
    <property type="protein sequence ID" value="NYT35563.1"/>
    <property type="molecule type" value="Genomic_DNA"/>
</dbReference>
<dbReference type="OrthoDB" id="9808620at2"/>
<dbReference type="InterPro" id="IPR036390">
    <property type="entry name" value="WH_DNA-bd_sf"/>
</dbReference>
<dbReference type="PRINTS" id="PR00039">
    <property type="entry name" value="HTHLYSR"/>
</dbReference>
<reference evidence="7 8" key="1">
    <citation type="submission" date="2020-07" db="EMBL/GenBank/DDBJ databases">
        <title>Taxonomic revisions and descriptions of new bacterial species based on genomic comparisons in the high-G+C-content subgroup of the family Alcaligenaceae.</title>
        <authorList>
            <person name="Szabo A."/>
            <person name="Felfoldi T."/>
        </authorList>
    </citation>
    <scope>NUCLEOTIDE SEQUENCE [LARGE SCALE GENOMIC DNA]</scope>
    <source>
        <strain evidence="7 8">DSM 25264</strain>
    </source>
</reference>
<keyword evidence="8" id="KW-1185">Reference proteome</keyword>
<dbReference type="RefSeq" id="WP_129967432.1">
    <property type="nucleotide sequence ID" value="NZ_JACCEW010000001.1"/>
</dbReference>
<keyword evidence="5" id="KW-0175">Coiled coil</keyword>
<dbReference type="CDD" id="cd08420">
    <property type="entry name" value="PBP2_CysL_like"/>
    <property type="match status" value="1"/>
</dbReference>
<keyword evidence="2" id="KW-0805">Transcription regulation</keyword>
<name>A0A853F639_9BURK</name>
<keyword evidence="3" id="KW-0238">DNA-binding</keyword>
<organism evidence="7 8">
    <name type="scientific">Allopusillimonas soli</name>
    <dbReference type="NCBI Taxonomy" id="659016"/>
    <lineage>
        <taxon>Bacteria</taxon>
        <taxon>Pseudomonadati</taxon>
        <taxon>Pseudomonadota</taxon>
        <taxon>Betaproteobacteria</taxon>
        <taxon>Burkholderiales</taxon>
        <taxon>Alcaligenaceae</taxon>
        <taxon>Allopusillimonas</taxon>
    </lineage>
</organism>
<dbReference type="Gene3D" id="3.40.190.290">
    <property type="match status" value="1"/>
</dbReference>
<feature type="domain" description="HTH lysR-type" evidence="6">
    <location>
        <begin position="4"/>
        <end position="61"/>
    </location>
</feature>
<dbReference type="InterPro" id="IPR036388">
    <property type="entry name" value="WH-like_DNA-bd_sf"/>
</dbReference>
<dbReference type="InterPro" id="IPR005119">
    <property type="entry name" value="LysR_subst-bd"/>
</dbReference>
<dbReference type="SUPFAM" id="SSF53850">
    <property type="entry name" value="Periplasmic binding protein-like II"/>
    <property type="match status" value="1"/>
</dbReference>
<dbReference type="Pfam" id="PF00126">
    <property type="entry name" value="HTH_1"/>
    <property type="match status" value="1"/>
</dbReference>
<evidence type="ECO:0000313" key="8">
    <source>
        <dbReference type="Proteomes" id="UP000580517"/>
    </source>
</evidence>
<dbReference type="SUPFAM" id="SSF46785">
    <property type="entry name" value="Winged helix' DNA-binding domain"/>
    <property type="match status" value="1"/>
</dbReference>
<dbReference type="GO" id="GO:0003700">
    <property type="term" value="F:DNA-binding transcription factor activity"/>
    <property type="evidence" value="ECO:0007669"/>
    <property type="project" value="InterPro"/>
</dbReference>
<dbReference type="InterPro" id="IPR000847">
    <property type="entry name" value="LysR_HTH_N"/>
</dbReference>
<dbReference type="Gene3D" id="1.10.10.10">
    <property type="entry name" value="Winged helix-like DNA-binding domain superfamily/Winged helix DNA-binding domain"/>
    <property type="match status" value="1"/>
</dbReference>
<comment type="caution">
    <text evidence="7">The sequence shown here is derived from an EMBL/GenBank/DDBJ whole genome shotgun (WGS) entry which is preliminary data.</text>
</comment>
<dbReference type="GO" id="GO:0000976">
    <property type="term" value="F:transcription cis-regulatory region binding"/>
    <property type="evidence" value="ECO:0007669"/>
    <property type="project" value="TreeGrafter"/>
</dbReference>
<protein>
    <submittedName>
        <fullName evidence="7">LysR family transcriptional regulator</fullName>
    </submittedName>
</protein>
<proteinExistence type="inferred from homology"/>
<evidence type="ECO:0000259" key="6">
    <source>
        <dbReference type="PROSITE" id="PS50931"/>
    </source>
</evidence>
<dbReference type="PANTHER" id="PTHR30126">
    <property type="entry name" value="HTH-TYPE TRANSCRIPTIONAL REGULATOR"/>
    <property type="match status" value="1"/>
</dbReference>
<keyword evidence="4" id="KW-0804">Transcription</keyword>
<dbReference type="PANTHER" id="PTHR30126:SF94">
    <property type="entry name" value="LYSR FAMILY TRANSCRIPTIONAL REGULATOR"/>
    <property type="match status" value="1"/>
</dbReference>
<dbReference type="AlphaFoldDB" id="A0A853F639"/>
<evidence type="ECO:0000256" key="2">
    <source>
        <dbReference type="ARBA" id="ARBA00023015"/>
    </source>
</evidence>
<dbReference type="Pfam" id="PF03466">
    <property type="entry name" value="LysR_substrate"/>
    <property type="match status" value="1"/>
</dbReference>
<accession>A0A853F639</accession>
<dbReference type="PROSITE" id="PS50931">
    <property type="entry name" value="HTH_LYSR"/>
    <property type="match status" value="1"/>
</dbReference>
<evidence type="ECO:0000256" key="1">
    <source>
        <dbReference type="ARBA" id="ARBA00009437"/>
    </source>
</evidence>
<evidence type="ECO:0000313" key="7">
    <source>
        <dbReference type="EMBL" id="NYT35563.1"/>
    </source>
</evidence>
<evidence type="ECO:0000256" key="4">
    <source>
        <dbReference type="ARBA" id="ARBA00023163"/>
    </source>
</evidence>
<sequence>MISISVRQIEVLVAIASAGSVRAAAERLSVTQPAVSMALAELERLLGGQLFDRERGRLHLSRRGKEVLPMAQEIIERLEELMRQTQDAQHTLTGELRLGASNTVGNYLVGDLLGPFVSRHPQVSLNVSVENTARIIDGLVNHSLDVGCIEGPANHPQLETIPWRDDALVVCAAVSHPLARPQALKPRHFKDAQWILREPGSAMRVQAEQALAVLPAGHIVLELGQVEAIKQAVIAGLGIACLPRAAAQDSVAAGRLAILDTPFLDLRRRLSLVLHKSRYRGVLIDAFIRSVLPPAPENVAAAPG</sequence>
<feature type="coiled-coil region" evidence="5">
    <location>
        <begin position="68"/>
        <end position="95"/>
    </location>
</feature>
<dbReference type="Proteomes" id="UP000580517">
    <property type="component" value="Unassembled WGS sequence"/>
</dbReference>